<dbReference type="InterPro" id="IPR053207">
    <property type="entry name" value="Non-NMDA_GluR_Accessory"/>
</dbReference>
<evidence type="ECO:0000313" key="6">
    <source>
        <dbReference type="Proteomes" id="UP000801492"/>
    </source>
</evidence>
<dbReference type="Proteomes" id="UP000801492">
    <property type="component" value="Unassembled WGS sequence"/>
</dbReference>
<evidence type="ECO:0000313" key="5">
    <source>
        <dbReference type="EMBL" id="KAF2885781.1"/>
    </source>
</evidence>
<gene>
    <name evidence="5" type="ORF">ILUMI_20416</name>
</gene>
<feature type="non-terminal residue" evidence="5">
    <location>
        <position position="1"/>
    </location>
</feature>
<feature type="domain" description="CUB" evidence="4">
    <location>
        <begin position="40"/>
        <end position="160"/>
    </location>
</feature>
<keyword evidence="1" id="KW-1015">Disulfide bond</keyword>
<dbReference type="Gene3D" id="2.60.120.290">
    <property type="entry name" value="Spermadhesin, CUB domain"/>
    <property type="match status" value="1"/>
</dbReference>
<dbReference type="CDD" id="cd00041">
    <property type="entry name" value="CUB"/>
    <property type="match status" value="1"/>
</dbReference>
<proteinExistence type="predicted"/>
<organism evidence="5 6">
    <name type="scientific">Ignelater luminosus</name>
    <name type="common">Cucubano</name>
    <name type="synonym">Pyrophorus luminosus</name>
    <dbReference type="NCBI Taxonomy" id="2038154"/>
    <lineage>
        <taxon>Eukaryota</taxon>
        <taxon>Metazoa</taxon>
        <taxon>Ecdysozoa</taxon>
        <taxon>Arthropoda</taxon>
        <taxon>Hexapoda</taxon>
        <taxon>Insecta</taxon>
        <taxon>Pterygota</taxon>
        <taxon>Neoptera</taxon>
        <taxon>Endopterygota</taxon>
        <taxon>Coleoptera</taxon>
        <taxon>Polyphaga</taxon>
        <taxon>Elateriformia</taxon>
        <taxon>Elateroidea</taxon>
        <taxon>Elateridae</taxon>
        <taxon>Agrypninae</taxon>
        <taxon>Pyrophorini</taxon>
        <taxon>Ignelater</taxon>
    </lineage>
</organism>
<evidence type="ECO:0000256" key="1">
    <source>
        <dbReference type="ARBA" id="ARBA00023157"/>
    </source>
</evidence>
<dbReference type="SMART" id="SM00042">
    <property type="entry name" value="CUB"/>
    <property type="match status" value="1"/>
</dbReference>
<dbReference type="Pfam" id="PF00431">
    <property type="entry name" value="CUB"/>
    <property type="match status" value="1"/>
</dbReference>
<comment type="caution">
    <text evidence="2">Lacks conserved residue(s) required for the propagation of feature annotation.</text>
</comment>
<dbReference type="PANTHER" id="PTHR47537">
    <property type="entry name" value="CUBILIN"/>
    <property type="match status" value="1"/>
</dbReference>
<dbReference type="PANTHER" id="PTHR47537:SF3">
    <property type="entry name" value="CUB DOMAIN-CONTAINING PROTEIN"/>
    <property type="match status" value="1"/>
</dbReference>
<reference evidence="5" key="1">
    <citation type="submission" date="2019-08" db="EMBL/GenBank/DDBJ databases">
        <title>The genome of the North American firefly Photinus pyralis.</title>
        <authorList>
            <consortium name="Photinus pyralis genome working group"/>
            <person name="Fallon T.R."/>
            <person name="Sander Lower S.E."/>
            <person name="Weng J.-K."/>
        </authorList>
    </citation>
    <scope>NUCLEOTIDE SEQUENCE</scope>
    <source>
        <strain evidence="5">TRF0915ILg1</strain>
        <tissue evidence="5">Whole body</tissue>
    </source>
</reference>
<feature type="compositionally biased region" description="Low complexity" evidence="3">
    <location>
        <begin position="164"/>
        <end position="178"/>
    </location>
</feature>
<name>A0A8K0G4M3_IGNLU</name>
<evidence type="ECO:0000256" key="2">
    <source>
        <dbReference type="PROSITE-ProRule" id="PRU00059"/>
    </source>
</evidence>
<protein>
    <recommendedName>
        <fullName evidence="4">CUB domain-containing protein</fullName>
    </recommendedName>
</protein>
<keyword evidence="6" id="KW-1185">Reference proteome</keyword>
<dbReference type="OrthoDB" id="10063988at2759"/>
<evidence type="ECO:0000256" key="3">
    <source>
        <dbReference type="SAM" id="MobiDB-lite"/>
    </source>
</evidence>
<dbReference type="InterPro" id="IPR000859">
    <property type="entry name" value="CUB_dom"/>
</dbReference>
<comment type="caution">
    <text evidence="5">The sequence shown here is derived from an EMBL/GenBank/DDBJ whole genome shotgun (WGS) entry which is preliminary data.</text>
</comment>
<dbReference type="AlphaFoldDB" id="A0A8K0G4M3"/>
<sequence length="659" mass="74497">ITEKTRRSQFLAYFSFTSINNTEGLGFQPKGGMKLQNTDCDWLYQDFSCMKSGVCMLASPSYPGLYPPNRQCKYHITISNDRVRVRIAFSTLFLPQNHCSTDYVAVYHGSTTSSPHLITLCANQKKTLDYPGPKLLIEFSSGPQVPPYNHNGFIATLEFYEKSTTTEPSPTSSYQTTEHSSTTQYPMNLSTTPPHDLFQCEIFISGNNTRSGHFDTREYEWFPTCRLIFKGRPTDVIHISLFNYRLKAPSCRSVIEIFDGFMEDTKGPIDKLCSPLIKQIHDKDGQSIHLKKFLSTNNVMVILLRRPTTPLSTNDAEFLSGSFFFHDEQVSGTMQPTGLCDVRYNGMSSPLTGVIDNPGSQQLYWNIDGPLSCKQQFVPAVNQSITIKILGVEHMSQVPLCVTQCGDTGCRCVSKTSLERIDHLLLVNEEGWVVACLCGTFQSDWFPVSVRSWDSLTVVYSVAHYIWSSKGFGFTASYAFNTDNICNDQIYTLHSGEIALKNVSSPDNLNHFYYQSCTWTLHSNVERQLELEISSKQNRPCTAWNISIHEYSASAKSHHLGELLYTFCSRDFHKAYLLPWKLNTVILRLRTLSRTLPQFRIKWKSQVIRANTRFGTPTAAPNAVSSTKCLKPKLTSSLVLVLLILSRLHCACEYIVSSR</sequence>
<dbReference type="InterPro" id="IPR035914">
    <property type="entry name" value="Sperma_CUB_dom_sf"/>
</dbReference>
<dbReference type="SUPFAM" id="SSF49854">
    <property type="entry name" value="Spermadhesin, CUB domain"/>
    <property type="match status" value="1"/>
</dbReference>
<accession>A0A8K0G4M3</accession>
<dbReference type="EMBL" id="VTPC01089669">
    <property type="protein sequence ID" value="KAF2885781.1"/>
    <property type="molecule type" value="Genomic_DNA"/>
</dbReference>
<evidence type="ECO:0000259" key="4">
    <source>
        <dbReference type="PROSITE" id="PS01180"/>
    </source>
</evidence>
<dbReference type="GO" id="GO:0005886">
    <property type="term" value="C:plasma membrane"/>
    <property type="evidence" value="ECO:0007669"/>
    <property type="project" value="TreeGrafter"/>
</dbReference>
<feature type="region of interest" description="Disordered" evidence="3">
    <location>
        <begin position="164"/>
        <end position="186"/>
    </location>
</feature>
<dbReference type="PROSITE" id="PS01180">
    <property type="entry name" value="CUB"/>
    <property type="match status" value="1"/>
</dbReference>